<accession>A0A813I9Z0</accession>
<feature type="region of interest" description="Disordered" evidence="1">
    <location>
        <begin position="28"/>
        <end position="57"/>
    </location>
</feature>
<reference evidence="2" key="1">
    <citation type="submission" date="2021-02" db="EMBL/GenBank/DDBJ databases">
        <authorList>
            <person name="Dougan E. K."/>
            <person name="Rhodes N."/>
            <person name="Thang M."/>
            <person name="Chan C."/>
        </authorList>
    </citation>
    <scope>NUCLEOTIDE SEQUENCE</scope>
</reference>
<name>A0A813I9Z0_POLGL</name>
<organism evidence="2 3">
    <name type="scientific">Polarella glacialis</name>
    <name type="common">Dinoflagellate</name>
    <dbReference type="NCBI Taxonomy" id="89957"/>
    <lineage>
        <taxon>Eukaryota</taxon>
        <taxon>Sar</taxon>
        <taxon>Alveolata</taxon>
        <taxon>Dinophyceae</taxon>
        <taxon>Suessiales</taxon>
        <taxon>Suessiaceae</taxon>
        <taxon>Polarella</taxon>
    </lineage>
</organism>
<gene>
    <name evidence="2" type="ORF">PGLA2088_LOCUS5044</name>
</gene>
<feature type="non-terminal residue" evidence="2">
    <location>
        <position position="120"/>
    </location>
</feature>
<feature type="non-terminal residue" evidence="2">
    <location>
        <position position="1"/>
    </location>
</feature>
<evidence type="ECO:0000313" key="3">
    <source>
        <dbReference type="Proteomes" id="UP000626109"/>
    </source>
</evidence>
<sequence>DPAFRGAEAVIDEVAVLEEALREAVARRRSSGAHLSGPPRPSSGVGDFSSPGSAKGSQRFDTAVATYGVQLRAWVDLQVDARLAQVLPGLLEGELCAARADYALAAEASEATSLRADAVA</sequence>
<comment type="caution">
    <text evidence="2">The sequence shown here is derived from an EMBL/GenBank/DDBJ whole genome shotgun (WGS) entry which is preliminary data.</text>
</comment>
<dbReference type="Proteomes" id="UP000626109">
    <property type="component" value="Unassembled WGS sequence"/>
</dbReference>
<evidence type="ECO:0000313" key="2">
    <source>
        <dbReference type="EMBL" id="CAE8646709.1"/>
    </source>
</evidence>
<dbReference type="EMBL" id="CAJNNW010004744">
    <property type="protein sequence ID" value="CAE8646709.1"/>
    <property type="molecule type" value="Genomic_DNA"/>
</dbReference>
<protein>
    <submittedName>
        <fullName evidence="2">Uncharacterized protein</fullName>
    </submittedName>
</protein>
<proteinExistence type="predicted"/>
<evidence type="ECO:0000256" key="1">
    <source>
        <dbReference type="SAM" id="MobiDB-lite"/>
    </source>
</evidence>
<dbReference type="AlphaFoldDB" id="A0A813I9Z0"/>